<protein>
    <recommendedName>
        <fullName evidence="4">X-X-X-Leu-X-X-Gly heptad repeats</fullName>
    </recommendedName>
</protein>
<proteinExistence type="predicted"/>
<reference evidence="2" key="2">
    <citation type="submission" date="2021-04" db="EMBL/GenBank/DDBJ databases">
        <authorList>
            <person name="Gilroy R."/>
        </authorList>
    </citation>
    <scope>NUCLEOTIDE SEQUENCE</scope>
    <source>
        <strain evidence="2">ChiHjej12B11-1927</strain>
    </source>
</reference>
<comment type="caution">
    <text evidence="2">The sequence shown here is derived from an EMBL/GenBank/DDBJ whole genome shotgun (WGS) entry which is preliminary data.</text>
</comment>
<evidence type="ECO:0000313" key="3">
    <source>
        <dbReference type="Proteomes" id="UP000824230"/>
    </source>
</evidence>
<reference evidence="2" key="1">
    <citation type="journal article" date="2021" name="PeerJ">
        <title>Extensive microbial diversity within the chicken gut microbiome revealed by metagenomics and culture.</title>
        <authorList>
            <person name="Gilroy R."/>
            <person name="Ravi A."/>
            <person name="Getino M."/>
            <person name="Pursley I."/>
            <person name="Horton D.L."/>
            <person name="Alikhan N.F."/>
            <person name="Baker D."/>
            <person name="Gharbi K."/>
            <person name="Hall N."/>
            <person name="Watson M."/>
            <person name="Adriaenssens E.M."/>
            <person name="Foster-Nyarko E."/>
            <person name="Jarju S."/>
            <person name="Secka A."/>
            <person name="Antonio M."/>
            <person name="Oren A."/>
            <person name="Chaudhuri R.R."/>
            <person name="La Ragione R."/>
            <person name="Hildebrand F."/>
            <person name="Pallen M.J."/>
        </authorList>
    </citation>
    <scope>NUCLEOTIDE SEQUENCE</scope>
    <source>
        <strain evidence="2">ChiHjej12B11-1927</strain>
    </source>
</reference>
<dbReference type="InterPro" id="IPR011049">
    <property type="entry name" value="Serralysin-like_metalloprot_C"/>
</dbReference>
<feature type="chain" id="PRO_5039679072" description="X-X-X-Leu-X-X-Gly heptad repeats" evidence="1">
    <location>
        <begin position="33"/>
        <end position="375"/>
    </location>
</feature>
<keyword evidence="1" id="KW-0732">Signal</keyword>
<dbReference type="EMBL" id="DXFG01000313">
    <property type="protein sequence ID" value="HIX38892.1"/>
    <property type="molecule type" value="Genomic_DNA"/>
</dbReference>
<dbReference type="SUPFAM" id="SSF101967">
    <property type="entry name" value="Adhesin YadA, collagen-binding domain"/>
    <property type="match status" value="1"/>
</dbReference>
<dbReference type="InterPro" id="IPR023908">
    <property type="entry name" value="xxxLxxG_rpt"/>
</dbReference>
<dbReference type="NCBIfam" id="TIGR03057">
    <property type="entry name" value="xxxLxxG_by_4"/>
    <property type="match status" value="1"/>
</dbReference>
<evidence type="ECO:0008006" key="4">
    <source>
        <dbReference type="Google" id="ProtNLM"/>
    </source>
</evidence>
<feature type="signal peptide" evidence="1">
    <location>
        <begin position="1"/>
        <end position="32"/>
    </location>
</feature>
<dbReference type="AlphaFoldDB" id="A0A9D1VP59"/>
<name>A0A9D1VP59_9FIRM</name>
<gene>
    <name evidence="2" type="ORF">H9738_13665</name>
</gene>
<evidence type="ECO:0000256" key="1">
    <source>
        <dbReference type="SAM" id="SignalP"/>
    </source>
</evidence>
<dbReference type="Proteomes" id="UP000824230">
    <property type="component" value="Unassembled WGS sequence"/>
</dbReference>
<sequence length="375" mass="40381">MNRNRKSRYSKKSITAAVCFSMVLGNTLPVIAAENPQKEENVYASLEEDGTVSGVYVVNEYDLEKDTRITDYGDYTEVTNLTTEDKIEETADGYTVEGKKGKFYYQGNLETKELPWKIQISYYLNGEKKNPKELAGESGNLEIRISVKKNEKVKGDYFEDYLLQATVTLDSEKCKNIQAEGATLANVGADKQILYNIMAGQEKEFSITSEVTDFEMDGISFQGVPMSFAIDTDSLDMSALYEQTDELKEAVSQLDEGAGSLKEGTEELAEGSSQLLDATGSLAQGAVSLQTGTDGAALGSSSLVRGSQELENGIGTYLNGVSSAASGSKSLIQGADSLKEGAPVLEAGAGQLAEGTRTYTEGSESYINGVQAYIS</sequence>
<evidence type="ECO:0000313" key="2">
    <source>
        <dbReference type="EMBL" id="HIX38892.1"/>
    </source>
</evidence>
<dbReference type="Gene3D" id="1.10.287.950">
    <property type="entry name" value="Methyl-accepting chemotaxis protein"/>
    <property type="match status" value="1"/>
</dbReference>
<organism evidence="2 3">
    <name type="scientific">Candidatus Blautia pullistercoris</name>
    <dbReference type="NCBI Taxonomy" id="2838499"/>
    <lineage>
        <taxon>Bacteria</taxon>
        <taxon>Bacillati</taxon>
        <taxon>Bacillota</taxon>
        <taxon>Clostridia</taxon>
        <taxon>Lachnospirales</taxon>
        <taxon>Lachnospiraceae</taxon>
        <taxon>Blautia</taxon>
    </lineage>
</organism>
<feature type="non-terminal residue" evidence="2">
    <location>
        <position position="375"/>
    </location>
</feature>
<accession>A0A9D1VP59</accession>